<dbReference type="AlphaFoldDB" id="A0A6J0BNS3"/>
<name>A0A6J0BNS3_NEOLC</name>
<sequence>MKCYCLMVLACLAAVAAAEEYYTDKWNKMNTHGVIDNDRLFEKYKKCILNKEETGCPQDALELRKVLQEALETTCAKCSPEQEVKIKDTLAYLCKKKRRDFDEILARVDPDQKYRTAFEAKFGKLEGCAST</sequence>
<evidence type="ECO:0000313" key="3">
    <source>
        <dbReference type="RefSeq" id="XP_015516351.1"/>
    </source>
</evidence>
<gene>
    <name evidence="3" type="primary">LOC107221749</name>
</gene>
<dbReference type="KEGG" id="nlo:107221749"/>
<feature type="signal peptide" evidence="1">
    <location>
        <begin position="1"/>
        <end position="18"/>
    </location>
</feature>
<organism evidence="3">
    <name type="scientific">Neodiprion lecontei</name>
    <name type="common">Redheaded pine sawfly</name>
    <dbReference type="NCBI Taxonomy" id="441921"/>
    <lineage>
        <taxon>Eukaryota</taxon>
        <taxon>Metazoa</taxon>
        <taxon>Ecdysozoa</taxon>
        <taxon>Arthropoda</taxon>
        <taxon>Hexapoda</taxon>
        <taxon>Insecta</taxon>
        <taxon>Pterygota</taxon>
        <taxon>Neoptera</taxon>
        <taxon>Endopterygota</taxon>
        <taxon>Hymenoptera</taxon>
        <taxon>Tenthredinoidea</taxon>
        <taxon>Diprionidae</taxon>
        <taxon>Diprioninae</taxon>
        <taxon>Neodiprion</taxon>
    </lineage>
</organism>
<dbReference type="RefSeq" id="XP_015516351.1">
    <property type="nucleotide sequence ID" value="XM_015660865.2"/>
</dbReference>
<reference evidence="3" key="1">
    <citation type="submission" date="2025-08" db="UniProtKB">
        <authorList>
            <consortium name="RefSeq"/>
        </authorList>
    </citation>
    <scope>IDENTIFICATION</scope>
    <source>
        <tissue evidence="3">Thorax and Abdomen</tissue>
    </source>
</reference>
<dbReference type="PANTHER" id="PTHR11257:SF13">
    <property type="entry name" value="GEO07322P1"/>
    <property type="match status" value="1"/>
</dbReference>
<dbReference type="Pfam" id="PF03392">
    <property type="entry name" value="OS-D"/>
    <property type="match status" value="1"/>
</dbReference>
<dbReference type="InterPro" id="IPR036682">
    <property type="entry name" value="OS_D_A10/PebIII_sf"/>
</dbReference>
<dbReference type="Gene3D" id="1.10.2080.10">
    <property type="entry name" value="Insect odorant-binding protein A10/Ejaculatory bulb-specific protein 3"/>
    <property type="match status" value="1"/>
</dbReference>
<evidence type="ECO:0000256" key="1">
    <source>
        <dbReference type="SAM" id="SignalP"/>
    </source>
</evidence>
<dbReference type="GeneID" id="107221749"/>
<evidence type="ECO:0000313" key="2">
    <source>
        <dbReference type="Proteomes" id="UP000829291"/>
    </source>
</evidence>
<dbReference type="InterPro" id="IPR005055">
    <property type="entry name" value="A10/PebIII"/>
</dbReference>
<dbReference type="OrthoDB" id="6344725at2759"/>
<protein>
    <submittedName>
        <fullName evidence="3">Ejaculatory bulb-specific protein 3 isoform X1</fullName>
    </submittedName>
</protein>
<dbReference type="Proteomes" id="UP000829291">
    <property type="component" value="Chromosome 1"/>
</dbReference>
<keyword evidence="1" id="KW-0732">Signal</keyword>
<feature type="chain" id="PRO_5026844012" evidence="1">
    <location>
        <begin position="19"/>
        <end position="131"/>
    </location>
</feature>
<proteinExistence type="predicted"/>
<keyword evidence="2" id="KW-1185">Reference proteome</keyword>
<dbReference type="InParanoid" id="A0A6J0BNS3"/>
<dbReference type="PANTHER" id="PTHR11257">
    <property type="entry name" value="CHEMOSENSORY PROTEIN-RELATED"/>
    <property type="match status" value="1"/>
</dbReference>
<accession>A0A6J0BNS3</accession>
<dbReference type="SUPFAM" id="SSF100910">
    <property type="entry name" value="Chemosensory protein Csp2"/>
    <property type="match status" value="1"/>
</dbReference>